<evidence type="ECO:0000313" key="1">
    <source>
        <dbReference type="EMBL" id="CAG7820623.1"/>
    </source>
</evidence>
<dbReference type="EMBL" id="CAJVCH010484970">
    <property type="protein sequence ID" value="CAG7820623.1"/>
    <property type="molecule type" value="Genomic_DNA"/>
</dbReference>
<name>A0A8J2LDW2_9HEXA</name>
<comment type="caution">
    <text evidence="1">The sequence shown here is derived from an EMBL/GenBank/DDBJ whole genome shotgun (WGS) entry which is preliminary data.</text>
</comment>
<proteinExistence type="predicted"/>
<protein>
    <submittedName>
        <fullName evidence="1">Uncharacterized protein</fullName>
    </submittedName>
</protein>
<feature type="non-terminal residue" evidence="1">
    <location>
        <position position="1"/>
    </location>
</feature>
<dbReference type="Proteomes" id="UP000708208">
    <property type="component" value="Unassembled WGS sequence"/>
</dbReference>
<sequence length="28" mass="3115">MRIASHTFRSLQCEPFRSVKSSSVSSSV</sequence>
<gene>
    <name evidence="1" type="ORF">AFUS01_LOCUS31007</name>
</gene>
<dbReference type="AlphaFoldDB" id="A0A8J2LDW2"/>
<reference evidence="1" key="1">
    <citation type="submission" date="2021-06" db="EMBL/GenBank/DDBJ databases">
        <authorList>
            <person name="Hodson N. C."/>
            <person name="Mongue J. A."/>
            <person name="Jaron S. K."/>
        </authorList>
    </citation>
    <scope>NUCLEOTIDE SEQUENCE</scope>
</reference>
<evidence type="ECO:0000313" key="2">
    <source>
        <dbReference type="Proteomes" id="UP000708208"/>
    </source>
</evidence>
<keyword evidence="2" id="KW-1185">Reference proteome</keyword>
<accession>A0A8J2LDW2</accession>
<organism evidence="1 2">
    <name type="scientific">Allacma fusca</name>
    <dbReference type="NCBI Taxonomy" id="39272"/>
    <lineage>
        <taxon>Eukaryota</taxon>
        <taxon>Metazoa</taxon>
        <taxon>Ecdysozoa</taxon>
        <taxon>Arthropoda</taxon>
        <taxon>Hexapoda</taxon>
        <taxon>Collembola</taxon>
        <taxon>Symphypleona</taxon>
        <taxon>Sminthuridae</taxon>
        <taxon>Allacma</taxon>
    </lineage>
</organism>